<organism evidence="1 2">
    <name type="scientific">Halolamina salifodinae</name>
    <dbReference type="NCBI Taxonomy" id="1202767"/>
    <lineage>
        <taxon>Archaea</taxon>
        <taxon>Methanobacteriati</taxon>
        <taxon>Methanobacteriota</taxon>
        <taxon>Stenosarchaea group</taxon>
        <taxon>Halobacteria</taxon>
        <taxon>Halobacteriales</taxon>
        <taxon>Haloferacaceae</taxon>
    </lineage>
</organism>
<keyword evidence="2" id="KW-1185">Reference proteome</keyword>
<evidence type="ECO:0000313" key="1">
    <source>
        <dbReference type="EMBL" id="MBP1986986.1"/>
    </source>
</evidence>
<dbReference type="EMBL" id="JAGGLC010000003">
    <property type="protein sequence ID" value="MBP1986986.1"/>
    <property type="molecule type" value="Genomic_DNA"/>
</dbReference>
<proteinExistence type="predicted"/>
<evidence type="ECO:0000313" key="2">
    <source>
        <dbReference type="Proteomes" id="UP000823736"/>
    </source>
</evidence>
<reference evidence="1" key="1">
    <citation type="submission" date="2021-03" db="EMBL/GenBank/DDBJ databases">
        <title>Genomic Encyclopedia of Type Strains, Phase IV (KMG-IV): sequencing the most valuable type-strain genomes for metagenomic binning, comparative biology and taxonomic classification.</title>
        <authorList>
            <person name="Goeker M."/>
        </authorList>
    </citation>
    <scope>NUCLEOTIDE SEQUENCE</scope>
    <source>
        <strain evidence="1">DSM 26232</strain>
    </source>
</reference>
<comment type="caution">
    <text evidence="1">The sequence shown here is derived from an EMBL/GenBank/DDBJ whole genome shotgun (WGS) entry which is preliminary data.</text>
</comment>
<dbReference type="RefSeq" id="WP_209491277.1">
    <property type="nucleotide sequence ID" value="NZ_JAGGLC010000003.1"/>
</dbReference>
<sequence>MSQTTDESDARTVYDKTLSLKNGRVKINYTATLHADGTLNTENQMTVDGQNIDSDWFYKEMHGEDDVLKFWNDVEIDGQEVSGVQLRRADDRQQVQQIESEFGQIVAVYDYVDDVDAMLSDLDAGERQFVYDNTQGCDDYNKECSTDKVEYYLCADGSVETERVHLH</sequence>
<dbReference type="AlphaFoldDB" id="A0A8T4GVP8"/>
<dbReference type="Proteomes" id="UP000823736">
    <property type="component" value="Unassembled WGS sequence"/>
</dbReference>
<gene>
    <name evidence="1" type="ORF">J2753_001484</name>
</gene>
<name>A0A8T4GVP8_9EURY</name>
<accession>A0A8T4GVP8</accession>
<protein>
    <submittedName>
        <fullName evidence="1">Uncharacterized protein</fullName>
    </submittedName>
</protein>